<evidence type="ECO:0000313" key="1">
    <source>
        <dbReference type="EMBL" id="CAB3735028.1"/>
    </source>
</evidence>
<accession>A0A6S7AM39</accession>
<dbReference type="AlphaFoldDB" id="A0A6S7AM39"/>
<dbReference type="RefSeq" id="WP_175125972.1">
    <property type="nucleotide sequence ID" value="NZ_CADIJM010000021.1"/>
</dbReference>
<name>A0A6S7AM39_9BURK</name>
<proteinExistence type="predicted"/>
<protein>
    <submittedName>
        <fullName evidence="1">Uncharacterized protein</fullName>
    </submittedName>
</protein>
<keyword evidence="2" id="KW-1185">Reference proteome</keyword>
<evidence type="ECO:0000313" key="2">
    <source>
        <dbReference type="Proteomes" id="UP000494214"/>
    </source>
</evidence>
<dbReference type="Proteomes" id="UP000494214">
    <property type="component" value="Unassembled WGS sequence"/>
</dbReference>
<reference evidence="1 2" key="1">
    <citation type="submission" date="2020-04" db="EMBL/GenBank/DDBJ databases">
        <authorList>
            <person name="De Canck E."/>
        </authorList>
    </citation>
    <scope>NUCLEOTIDE SEQUENCE [LARGE SCALE GENOMIC DNA]</scope>
    <source>
        <strain evidence="1 2">LMG 26690</strain>
    </source>
</reference>
<sequence>MRLLTYDWAQSVETLLESERVTLARLVEAESFIPRYARRDRTSVHIALRELQGVLQTSAEELHKAQAAHLNADRRGRSKEPAVQLGQTWRGAVREGLLLFPKHKTNALRVTLRGWERALHIADDLFSMASMRGYEAVAWKKGDKTLKIRSEGAELEFRIMEKLARVQDDAKGSATGTPYENYFVTTGMMSIHLSRFGGGIEVVDGDGTSLESQLEELFDRIPREFVLDLAQNRERQRDEEASAQARRAELERERLRDLEAARRKKLEHEVQSWHRALMVRQYAQEIERAMSPDEGEAAEIWLKWVRAVADEIDPTSKRCHQLRHTAVGTTAQEDIEDADASNDTTRRAIRASMEGPDFEAVPRVWPLRQWFT</sequence>
<organism evidence="1 2">
    <name type="scientific">Achromobacter animicus</name>
    <dbReference type="NCBI Taxonomy" id="1389935"/>
    <lineage>
        <taxon>Bacteria</taxon>
        <taxon>Pseudomonadati</taxon>
        <taxon>Pseudomonadota</taxon>
        <taxon>Betaproteobacteria</taxon>
        <taxon>Burkholderiales</taxon>
        <taxon>Alcaligenaceae</taxon>
        <taxon>Achromobacter</taxon>
    </lineage>
</organism>
<dbReference type="EMBL" id="CADIJM010000021">
    <property type="protein sequence ID" value="CAB3735028.1"/>
    <property type="molecule type" value="Genomic_DNA"/>
</dbReference>
<gene>
    <name evidence="1" type="ORF">LMG26690_05165</name>
</gene>